<dbReference type="PANTHER" id="PTHR43333:SF1">
    <property type="entry name" value="D-ISOMER SPECIFIC 2-HYDROXYACID DEHYDROGENASE NAD-BINDING DOMAIN-CONTAINING PROTEIN"/>
    <property type="match status" value="1"/>
</dbReference>
<sequence>MTATALISLNSPYHFWQFSDRHAELLRTAFPSVRLRLVEEKDIPFEIPTADVYFGWSFDTDWLSIPTRLGWAATPSAGVDHWPVDALDAAGITLTRGYGYHGQPMAEHAIGLLLGFSRGLFESRRLQTRSVWWKDDLADSFFDLYGQTLTIVGCGSVGVRLAEVAQAFGMHVIGIRRRLPRPGPGGIEWVPADRVREVLPRSRAVVNLLPSTHETRGFFGETTFKACSPGAVFINLGRASTVDHDALLAALDSGRLAAAALDVQPHRPPALDDPLRHHPRIVLTPKSAVFSHAYMDRAVAFFRDNLRLFLAGQHLIGVVTPTHGDPHAPH</sequence>
<feature type="domain" description="D-isomer specific 2-hydroxyacid dehydrogenase NAD-binding" evidence="6">
    <location>
        <begin position="110"/>
        <end position="285"/>
    </location>
</feature>
<organism evidence="7 8">
    <name type="scientific">Streptomyces violaceus</name>
    <name type="common">Streptomyces venezuelae</name>
    <dbReference type="NCBI Taxonomy" id="1936"/>
    <lineage>
        <taxon>Bacteria</taxon>
        <taxon>Bacillati</taxon>
        <taxon>Actinomycetota</taxon>
        <taxon>Actinomycetes</taxon>
        <taxon>Kitasatosporales</taxon>
        <taxon>Streptomycetaceae</taxon>
        <taxon>Streptomyces</taxon>
    </lineage>
</organism>
<evidence type="ECO:0000256" key="4">
    <source>
        <dbReference type="RuleBase" id="RU003719"/>
    </source>
</evidence>
<dbReference type="SUPFAM" id="SSF51735">
    <property type="entry name" value="NAD(P)-binding Rossmann-fold domains"/>
    <property type="match status" value="1"/>
</dbReference>
<evidence type="ECO:0000259" key="5">
    <source>
        <dbReference type="Pfam" id="PF00389"/>
    </source>
</evidence>
<dbReference type="InterPro" id="IPR006140">
    <property type="entry name" value="D-isomer_DH_NAD-bd"/>
</dbReference>
<feature type="domain" description="D-isomer specific 2-hydroxyacid dehydrogenase catalytic" evidence="5">
    <location>
        <begin position="50"/>
        <end position="319"/>
    </location>
</feature>
<dbReference type="Pfam" id="PF02826">
    <property type="entry name" value="2-Hacid_dh_C"/>
    <property type="match status" value="1"/>
</dbReference>
<evidence type="ECO:0000256" key="3">
    <source>
        <dbReference type="ARBA" id="ARBA00023027"/>
    </source>
</evidence>
<keyword evidence="2 4" id="KW-0560">Oxidoreductase</keyword>
<evidence type="ECO:0000256" key="2">
    <source>
        <dbReference type="ARBA" id="ARBA00023002"/>
    </source>
</evidence>
<dbReference type="RefSeq" id="WP_328337075.1">
    <property type="nucleotide sequence ID" value="NZ_CP107906.1"/>
</dbReference>
<evidence type="ECO:0000313" key="8">
    <source>
        <dbReference type="Proteomes" id="UP001341259"/>
    </source>
</evidence>
<name>A0ABZ1NLR1_STRVL</name>
<proteinExistence type="inferred from homology"/>
<evidence type="ECO:0000256" key="1">
    <source>
        <dbReference type="ARBA" id="ARBA00005854"/>
    </source>
</evidence>
<gene>
    <name evidence="7" type="ORF">OHB29_06290</name>
</gene>
<reference evidence="7 8" key="1">
    <citation type="submission" date="2022-10" db="EMBL/GenBank/DDBJ databases">
        <title>The complete genomes of actinobacterial strains from the NBC collection.</title>
        <authorList>
            <person name="Joergensen T.S."/>
            <person name="Alvarez Arevalo M."/>
            <person name="Sterndorff E.B."/>
            <person name="Faurdal D."/>
            <person name="Vuksanovic O."/>
            <person name="Mourched A.-S."/>
            <person name="Charusanti P."/>
            <person name="Shaw S."/>
            <person name="Blin K."/>
            <person name="Weber T."/>
        </authorList>
    </citation>
    <scope>NUCLEOTIDE SEQUENCE [LARGE SCALE GENOMIC DNA]</scope>
    <source>
        <strain evidence="7 8">NBC_00456</strain>
    </source>
</reference>
<keyword evidence="8" id="KW-1185">Reference proteome</keyword>
<dbReference type="Pfam" id="PF00389">
    <property type="entry name" value="2-Hacid_dh"/>
    <property type="match status" value="1"/>
</dbReference>
<keyword evidence="3" id="KW-0520">NAD</keyword>
<evidence type="ECO:0000313" key="7">
    <source>
        <dbReference type="EMBL" id="WUG92661.1"/>
    </source>
</evidence>
<dbReference type="CDD" id="cd05300">
    <property type="entry name" value="2-Hacid_dh_1"/>
    <property type="match status" value="1"/>
</dbReference>
<dbReference type="SUPFAM" id="SSF52283">
    <property type="entry name" value="Formate/glycerate dehydrogenase catalytic domain-like"/>
    <property type="match status" value="1"/>
</dbReference>
<dbReference type="Gene3D" id="3.40.50.720">
    <property type="entry name" value="NAD(P)-binding Rossmann-like Domain"/>
    <property type="match status" value="2"/>
</dbReference>
<evidence type="ECO:0000259" key="6">
    <source>
        <dbReference type="Pfam" id="PF02826"/>
    </source>
</evidence>
<dbReference type="InterPro" id="IPR036291">
    <property type="entry name" value="NAD(P)-bd_dom_sf"/>
</dbReference>
<dbReference type="InterPro" id="IPR006139">
    <property type="entry name" value="D-isomer_2_OHA_DH_cat_dom"/>
</dbReference>
<dbReference type="EMBL" id="CP107906">
    <property type="protein sequence ID" value="WUG92661.1"/>
    <property type="molecule type" value="Genomic_DNA"/>
</dbReference>
<accession>A0ABZ1NLR1</accession>
<dbReference type="PANTHER" id="PTHR43333">
    <property type="entry name" value="2-HACID_DH_C DOMAIN-CONTAINING PROTEIN"/>
    <property type="match status" value="1"/>
</dbReference>
<dbReference type="Proteomes" id="UP001341259">
    <property type="component" value="Chromosome"/>
</dbReference>
<comment type="similarity">
    <text evidence="1 4">Belongs to the D-isomer specific 2-hydroxyacid dehydrogenase family.</text>
</comment>
<protein>
    <submittedName>
        <fullName evidence="7">D-2-hydroxyacid dehydrogenase</fullName>
    </submittedName>
</protein>